<evidence type="ECO:0000256" key="12">
    <source>
        <dbReference type="ARBA" id="ARBA00023136"/>
    </source>
</evidence>
<dbReference type="PANTHER" id="PTHR45436:SF14">
    <property type="entry name" value="SENSOR PROTEIN QSEC"/>
    <property type="match status" value="1"/>
</dbReference>
<dbReference type="InterPro" id="IPR050428">
    <property type="entry name" value="TCS_sensor_his_kinase"/>
</dbReference>
<dbReference type="Gene3D" id="3.30.565.10">
    <property type="entry name" value="Histidine kinase-like ATPase, C-terminal domain"/>
    <property type="match status" value="1"/>
</dbReference>
<dbReference type="InterPro" id="IPR004358">
    <property type="entry name" value="Sig_transdc_His_kin-like_C"/>
</dbReference>
<evidence type="ECO:0000313" key="17">
    <source>
        <dbReference type="Proteomes" id="UP000766336"/>
    </source>
</evidence>
<comment type="caution">
    <text evidence="16">The sequence shown here is derived from an EMBL/GenBank/DDBJ whole genome shotgun (WGS) entry which is preliminary data.</text>
</comment>
<dbReference type="SMART" id="SM00388">
    <property type="entry name" value="HisKA"/>
    <property type="match status" value="1"/>
</dbReference>
<evidence type="ECO:0000256" key="5">
    <source>
        <dbReference type="ARBA" id="ARBA00022679"/>
    </source>
</evidence>
<evidence type="ECO:0000256" key="7">
    <source>
        <dbReference type="ARBA" id="ARBA00022741"/>
    </source>
</evidence>
<dbReference type="SUPFAM" id="SSF47384">
    <property type="entry name" value="Homodimeric domain of signal transducing histidine kinase"/>
    <property type="match status" value="1"/>
</dbReference>
<dbReference type="Gene3D" id="1.10.287.130">
    <property type="match status" value="1"/>
</dbReference>
<dbReference type="Pfam" id="PF02518">
    <property type="entry name" value="HATPase_c"/>
    <property type="match status" value="1"/>
</dbReference>
<evidence type="ECO:0000256" key="13">
    <source>
        <dbReference type="SAM" id="Phobius"/>
    </source>
</evidence>
<keyword evidence="4" id="KW-0597">Phosphoprotein</keyword>
<gene>
    <name evidence="16" type="ORF">KHU32_19280</name>
</gene>
<dbReference type="InterPro" id="IPR013727">
    <property type="entry name" value="2CSK_N"/>
</dbReference>
<keyword evidence="7" id="KW-0547">Nucleotide-binding</keyword>
<keyword evidence="12 13" id="KW-0472">Membrane</keyword>
<keyword evidence="5" id="KW-0808">Transferase</keyword>
<dbReference type="Pfam" id="PF08521">
    <property type="entry name" value="2CSK_N"/>
    <property type="match status" value="1"/>
</dbReference>
<protein>
    <recommendedName>
        <fullName evidence="3">histidine kinase</fullName>
        <ecNumber evidence="3">2.7.13.3</ecNumber>
    </recommendedName>
</protein>
<dbReference type="PANTHER" id="PTHR45436">
    <property type="entry name" value="SENSOR HISTIDINE KINASE YKOH"/>
    <property type="match status" value="1"/>
</dbReference>
<sequence length="450" mass="48917">MRSIRARLFLILMAITGIVWLSAIGWIYLSTRAEVERALDARLTEAARMVNSLIASQEIDPGRTVAIPSGSPPLHTPYDRQLSCQIWALDGRLVGRSEGAPGQPLTASRAGFSETVIEGETWRVYAVENAALGMRVLVGDNLRVRDRLVADVIRGLALPALLILPALAGLIWLSLRQGLAPLSAMARALETRPASDLSPLPEGRGPSEIRPMVRSLNGLFARVNAARERERDFTAFAAHELRTPIAGLKTQAQVALRHTDDAIRDNALRQMVVGVDRTARLVRQLTDLTSAESGEPAPDEREVDLGRLLRTLAEDIRQHHPRAAGIDIGNALDGAALPVSSSLFALAARNLLENAVLHSPPERPVQCRLRRERDAIAVVIEDAGPGIPESELPKVRDRFFRGSNRTTVGSGLGLAIADFALRRMEGELRLANRAEGGLRAEMRFPSPSAS</sequence>
<keyword evidence="17" id="KW-1185">Reference proteome</keyword>
<dbReference type="PRINTS" id="PR00344">
    <property type="entry name" value="BCTRLSENSOR"/>
</dbReference>
<dbReference type="SUPFAM" id="SSF55874">
    <property type="entry name" value="ATPase domain of HSP90 chaperone/DNA topoisomerase II/histidine kinase"/>
    <property type="match status" value="1"/>
</dbReference>
<dbReference type="SMART" id="SM00387">
    <property type="entry name" value="HATPase_c"/>
    <property type="match status" value="1"/>
</dbReference>
<evidence type="ECO:0000256" key="10">
    <source>
        <dbReference type="ARBA" id="ARBA00022989"/>
    </source>
</evidence>
<dbReference type="InterPro" id="IPR036890">
    <property type="entry name" value="HATPase_C_sf"/>
</dbReference>
<dbReference type="InterPro" id="IPR003660">
    <property type="entry name" value="HAMP_dom"/>
</dbReference>
<dbReference type="InterPro" id="IPR036097">
    <property type="entry name" value="HisK_dim/P_sf"/>
</dbReference>
<dbReference type="Pfam" id="PF00512">
    <property type="entry name" value="HisKA"/>
    <property type="match status" value="1"/>
</dbReference>
<feature type="domain" description="HAMP" evidence="15">
    <location>
        <begin position="176"/>
        <end position="228"/>
    </location>
</feature>
<organism evidence="16 17">
    <name type="scientific">Roseococcus pinisoli</name>
    <dbReference type="NCBI Taxonomy" id="2835040"/>
    <lineage>
        <taxon>Bacteria</taxon>
        <taxon>Pseudomonadati</taxon>
        <taxon>Pseudomonadota</taxon>
        <taxon>Alphaproteobacteria</taxon>
        <taxon>Acetobacterales</taxon>
        <taxon>Roseomonadaceae</taxon>
        <taxon>Roseococcus</taxon>
    </lineage>
</organism>
<keyword evidence="10 13" id="KW-1133">Transmembrane helix</keyword>
<evidence type="ECO:0000256" key="2">
    <source>
        <dbReference type="ARBA" id="ARBA00004141"/>
    </source>
</evidence>
<evidence type="ECO:0000256" key="11">
    <source>
        <dbReference type="ARBA" id="ARBA00023012"/>
    </source>
</evidence>
<keyword evidence="6 13" id="KW-0812">Transmembrane</keyword>
<dbReference type="GO" id="GO:0016301">
    <property type="term" value="F:kinase activity"/>
    <property type="evidence" value="ECO:0007669"/>
    <property type="project" value="UniProtKB-KW"/>
</dbReference>
<evidence type="ECO:0000256" key="6">
    <source>
        <dbReference type="ARBA" id="ARBA00022692"/>
    </source>
</evidence>
<evidence type="ECO:0000313" key="16">
    <source>
        <dbReference type="EMBL" id="MBS7813096.1"/>
    </source>
</evidence>
<comment type="catalytic activity">
    <reaction evidence="1">
        <text>ATP + protein L-histidine = ADP + protein N-phospho-L-histidine.</text>
        <dbReference type="EC" id="2.7.13.3"/>
    </reaction>
</comment>
<dbReference type="RefSeq" id="WP_213671796.1">
    <property type="nucleotide sequence ID" value="NZ_JAHCDA010000004.1"/>
</dbReference>
<comment type="subcellular location">
    <subcellularLocation>
        <location evidence="2">Membrane</location>
        <topology evidence="2">Multi-pass membrane protein</topology>
    </subcellularLocation>
</comment>
<dbReference type="PROSITE" id="PS50109">
    <property type="entry name" value="HIS_KIN"/>
    <property type="match status" value="1"/>
</dbReference>
<keyword evidence="11" id="KW-0902">Two-component regulatory system</keyword>
<dbReference type="InterPro" id="IPR003594">
    <property type="entry name" value="HATPase_dom"/>
</dbReference>
<evidence type="ECO:0000256" key="4">
    <source>
        <dbReference type="ARBA" id="ARBA00022553"/>
    </source>
</evidence>
<evidence type="ECO:0000256" key="3">
    <source>
        <dbReference type="ARBA" id="ARBA00012438"/>
    </source>
</evidence>
<dbReference type="CDD" id="cd00082">
    <property type="entry name" value="HisKA"/>
    <property type="match status" value="1"/>
</dbReference>
<dbReference type="Proteomes" id="UP000766336">
    <property type="component" value="Unassembled WGS sequence"/>
</dbReference>
<dbReference type="EC" id="2.7.13.3" evidence="3"/>
<evidence type="ECO:0000256" key="1">
    <source>
        <dbReference type="ARBA" id="ARBA00000085"/>
    </source>
</evidence>
<proteinExistence type="predicted"/>
<dbReference type="InterPro" id="IPR005467">
    <property type="entry name" value="His_kinase_dom"/>
</dbReference>
<evidence type="ECO:0000256" key="8">
    <source>
        <dbReference type="ARBA" id="ARBA00022777"/>
    </source>
</evidence>
<dbReference type="InterPro" id="IPR003661">
    <property type="entry name" value="HisK_dim/P_dom"/>
</dbReference>
<reference evidence="16 17" key="1">
    <citation type="submission" date="2021-05" db="EMBL/GenBank/DDBJ databases">
        <title>Roseococcus sp. XZZS9, whole genome shotgun sequencing project.</title>
        <authorList>
            <person name="Zhao G."/>
            <person name="Shen L."/>
        </authorList>
    </citation>
    <scope>NUCLEOTIDE SEQUENCE [LARGE SCALE GENOMIC DNA]</scope>
    <source>
        <strain evidence="16 17">XZZS9</strain>
    </source>
</reference>
<feature type="transmembrane region" description="Helical" evidence="13">
    <location>
        <begin position="6"/>
        <end position="29"/>
    </location>
</feature>
<accession>A0ABS5QHI3</accession>
<dbReference type="PROSITE" id="PS50885">
    <property type="entry name" value="HAMP"/>
    <property type="match status" value="1"/>
</dbReference>
<keyword evidence="8 16" id="KW-0418">Kinase</keyword>
<name>A0ABS5QHI3_9PROT</name>
<evidence type="ECO:0000259" key="14">
    <source>
        <dbReference type="PROSITE" id="PS50109"/>
    </source>
</evidence>
<evidence type="ECO:0000259" key="15">
    <source>
        <dbReference type="PROSITE" id="PS50885"/>
    </source>
</evidence>
<keyword evidence="9" id="KW-0067">ATP-binding</keyword>
<evidence type="ECO:0000256" key="9">
    <source>
        <dbReference type="ARBA" id="ARBA00022840"/>
    </source>
</evidence>
<dbReference type="EMBL" id="JAHCDA010000004">
    <property type="protein sequence ID" value="MBS7813096.1"/>
    <property type="molecule type" value="Genomic_DNA"/>
</dbReference>
<feature type="domain" description="Histidine kinase" evidence="14">
    <location>
        <begin position="236"/>
        <end position="448"/>
    </location>
</feature>